<dbReference type="AlphaFoldDB" id="A0A839AGP5"/>
<dbReference type="RefSeq" id="WP_182166439.1">
    <property type="nucleotide sequence ID" value="NZ_JACFXV010000061.1"/>
</dbReference>
<comment type="caution">
    <text evidence="1">The sequence shown here is derived from an EMBL/GenBank/DDBJ whole genome shotgun (WGS) entry which is preliminary data.</text>
</comment>
<organism evidence="1 2">
    <name type="scientific">Stappia albiluteola</name>
    <dbReference type="NCBI Taxonomy" id="2758565"/>
    <lineage>
        <taxon>Bacteria</taxon>
        <taxon>Pseudomonadati</taxon>
        <taxon>Pseudomonadota</taxon>
        <taxon>Alphaproteobacteria</taxon>
        <taxon>Hyphomicrobiales</taxon>
        <taxon>Stappiaceae</taxon>
        <taxon>Stappia</taxon>
    </lineage>
</organism>
<proteinExistence type="predicted"/>
<reference evidence="1 2" key="1">
    <citation type="submission" date="2020-07" db="EMBL/GenBank/DDBJ databases">
        <title>Stappia sp., F7233, whole genome shotgun sequencing project.</title>
        <authorList>
            <person name="Jiang S."/>
            <person name="Liu Z.W."/>
            <person name="Du Z.J."/>
        </authorList>
    </citation>
    <scope>NUCLEOTIDE SEQUENCE [LARGE SCALE GENOMIC DNA]</scope>
    <source>
        <strain evidence="1 2">F7233</strain>
    </source>
</reference>
<sequence length="75" mass="8498">MTEETAKDIRERGARLAVLCRDCGRLRYLGRGVGDNETPAMLQQRLSCHRCGSREVEIRILSRDPVTGFWPAEHG</sequence>
<accession>A0A839AGP5</accession>
<dbReference type="Proteomes" id="UP000541109">
    <property type="component" value="Unassembled WGS sequence"/>
</dbReference>
<gene>
    <name evidence="1" type="ORF">H2509_14390</name>
</gene>
<dbReference type="EMBL" id="JACFXV010000061">
    <property type="protein sequence ID" value="MBA5778315.1"/>
    <property type="molecule type" value="Genomic_DNA"/>
</dbReference>
<protein>
    <submittedName>
        <fullName evidence="1">Uncharacterized protein</fullName>
    </submittedName>
</protein>
<evidence type="ECO:0000313" key="1">
    <source>
        <dbReference type="EMBL" id="MBA5778315.1"/>
    </source>
</evidence>
<evidence type="ECO:0000313" key="2">
    <source>
        <dbReference type="Proteomes" id="UP000541109"/>
    </source>
</evidence>
<keyword evidence="2" id="KW-1185">Reference proteome</keyword>
<name>A0A839AGP5_9HYPH</name>